<dbReference type="AlphaFoldDB" id="A0A9E7GUD8"/>
<feature type="transmembrane region" description="Helical" evidence="2">
    <location>
        <begin position="80"/>
        <end position="99"/>
    </location>
</feature>
<keyword evidence="2" id="KW-0812">Transmembrane</keyword>
<keyword evidence="2" id="KW-0472">Membrane</keyword>
<evidence type="ECO:0000256" key="1">
    <source>
        <dbReference type="SAM" id="MobiDB-lite"/>
    </source>
</evidence>
<keyword evidence="2" id="KW-1133">Transmembrane helix</keyword>
<evidence type="ECO:0008006" key="5">
    <source>
        <dbReference type="Google" id="ProtNLM"/>
    </source>
</evidence>
<proteinExistence type="predicted"/>
<dbReference type="Proteomes" id="UP001055439">
    <property type="component" value="Chromosome 7"/>
</dbReference>
<feature type="region of interest" description="Disordered" evidence="1">
    <location>
        <begin position="137"/>
        <end position="158"/>
    </location>
</feature>
<evidence type="ECO:0000313" key="4">
    <source>
        <dbReference type="Proteomes" id="UP001055439"/>
    </source>
</evidence>
<evidence type="ECO:0000313" key="3">
    <source>
        <dbReference type="EMBL" id="URE18267.1"/>
    </source>
</evidence>
<protein>
    <recommendedName>
        <fullName evidence="5">Transmembrane protein</fullName>
    </recommendedName>
</protein>
<keyword evidence="4" id="KW-1185">Reference proteome</keyword>
<sequence>MFNPPAAFGSRLRAVACLSPQRPLPRFFILHQSKSVNVLQKRGRFGPTHMTCLSEAKWRLLQQACLRRCGFFRVPISVHLWLVCHLLSLLPLLLGTTFLQKMLASSTQRSYRLSSPDVPNQRSRFAAAAAAADLSPSSTTLQVETSRTKWGHGIPTQS</sequence>
<dbReference type="EMBL" id="CP097509">
    <property type="protein sequence ID" value="URE18267.1"/>
    <property type="molecule type" value="Genomic_DNA"/>
</dbReference>
<name>A0A9E7GUD8_9LILI</name>
<organism evidence="3 4">
    <name type="scientific">Musa troglodytarum</name>
    <name type="common">fe'i banana</name>
    <dbReference type="NCBI Taxonomy" id="320322"/>
    <lineage>
        <taxon>Eukaryota</taxon>
        <taxon>Viridiplantae</taxon>
        <taxon>Streptophyta</taxon>
        <taxon>Embryophyta</taxon>
        <taxon>Tracheophyta</taxon>
        <taxon>Spermatophyta</taxon>
        <taxon>Magnoliopsida</taxon>
        <taxon>Liliopsida</taxon>
        <taxon>Zingiberales</taxon>
        <taxon>Musaceae</taxon>
        <taxon>Musa</taxon>
    </lineage>
</organism>
<evidence type="ECO:0000256" key="2">
    <source>
        <dbReference type="SAM" id="Phobius"/>
    </source>
</evidence>
<accession>A0A9E7GUD8</accession>
<reference evidence="3" key="1">
    <citation type="submission" date="2022-05" db="EMBL/GenBank/DDBJ databases">
        <title>The Musa troglodytarum L. genome provides insights into the mechanism of non-climacteric behaviour and enrichment of carotenoids.</title>
        <authorList>
            <person name="Wang J."/>
        </authorList>
    </citation>
    <scope>NUCLEOTIDE SEQUENCE</scope>
    <source>
        <tissue evidence="3">Leaf</tissue>
    </source>
</reference>
<gene>
    <name evidence="3" type="ORF">MUK42_12545</name>
</gene>